<reference evidence="1" key="2">
    <citation type="submission" date="2018-08" db="UniProtKB">
        <authorList>
            <consortium name="EnsemblPlants"/>
        </authorList>
    </citation>
    <scope>IDENTIFICATION</scope>
    <source>
        <strain evidence="1">Yugu1</strain>
    </source>
</reference>
<dbReference type="Proteomes" id="UP000004995">
    <property type="component" value="Unassembled WGS sequence"/>
</dbReference>
<sequence length="292" mass="32340">MTVGDLRAKDLVMSGTKPCRGLTLLFQPGESAYHVCNLYTGEHVSLPPCAWANRALPDGPYVLSSTGLGFDPAAGEHVVVRLFEDWRKQQRCEMYGLRSGGWRPFAGRVPPHAAKGLNGRPPVFLDLDGGCFFYWHINTSFSFAGPEERRFGTPEPILSLSVGTGQFRWVRPPEERVRHAFHLAELNGDLCAVVDTRLLVEHYELWVRSTTAGSGSTVPSSWSLRCRIGLASLPRPMREALGRGFRVLPLGSSGGKILLATSRHEVYAYDPERNSVDSVFSMQEHNSTTLQL</sequence>
<dbReference type="InParanoid" id="K3YZF5"/>
<evidence type="ECO:0000313" key="2">
    <source>
        <dbReference type="Proteomes" id="UP000004995"/>
    </source>
</evidence>
<dbReference type="PANTHER" id="PTHR31672:SF2">
    <property type="entry name" value="F-BOX DOMAIN-CONTAINING PROTEIN"/>
    <property type="match status" value="1"/>
</dbReference>
<dbReference type="PANTHER" id="PTHR31672">
    <property type="entry name" value="BNACNNG10540D PROTEIN"/>
    <property type="match status" value="1"/>
</dbReference>
<protein>
    <recommendedName>
        <fullName evidence="3">F-box associated domain-containing protein</fullName>
    </recommendedName>
</protein>
<dbReference type="FunCoup" id="K3YZF5">
    <property type="interactions" value="72"/>
</dbReference>
<dbReference type="OMA" id="WHINTSF"/>
<proteinExistence type="predicted"/>
<dbReference type="EMBL" id="AGNK02000052">
    <property type="status" value="NOT_ANNOTATED_CDS"/>
    <property type="molecule type" value="Genomic_DNA"/>
</dbReference>
<dbReference type="Gramene" id="KQL28162">
    <property type="protein sequence ID" value="KQL28162"/>
    <property type="gene ID" value="SETIT_019663mg"/>
</dbReference>
<dbReference type="eggNOG" id="ENOG502RRRH">
    <property type="taxonomic scope" value="Eukaryota"/>
</dbReference>
<accession>K3YZF5</accession>
<reference evidence="2" key="1">
    <citation type="journal article" date="2012" name="Nat. Biotechnol.">
        <title>Reference genome sequence of the model plant Setaria.</title>
        <authorList>
            <person name="Bennetzen J.L."/>
            <person name="Schmutz J."/>
            <person name="Wang H."/>
            <person name="Percifield R."/>
            <person name="Hawkins J."/>
            <person name="Pontaroli A.C."/>
            <person name="Estep M."/>
            <person name="Feng L."/>
            <person name="Vaughn J.N."/>
            <person name="Grimwood J."/>
            <person name="Jenkins J."/>
            <person name="Barry K."/>
            <person name="Lindquist E."/>
            <person name="Hellsten U."/>
            <person name="Deshpande S."/>
            <person name="Wang X."/>
            <person name="Wu X."/>
            <person name="Mitros T."/>
            <person name="Triplett J."/>
            <person name="Yang X."/>
            <person name="Ye C.Y."/>
            <person name="Mauro-Herrera M."/>
            <person name="Wang L."/>
            <person name="Li P."/>
            <person name="Sharma M."/>
            <person name="Sharma R."/>
            <person name="Ronald P.C."/>
            <person name="Panaud O."/>
            <person name="Kellogg E.A."/>
            <person name="Brutnell T.P."/>
            <person name="Doust A.N."/>
            <person name="Tuskan G.A."/>
            <person name="Rokhsar D."/>
            <person name="Devos K.M."/>
        </authorList>
    </citation>
    <scope>NUCLEOTIDE SEQUENCE [LARGE SCALE GENOMIC DNA]</scope>
    <source>
        <strain evidence="2">cv. Yugu1</strain>
    </source>
</reference>
<evidence type="ECO:0008006" key="3">
    <source>
        <dbReference type="Google" id="ProtNLM"/>
    </source>
</evidence>
<evidence type="ECO:0000313" key="1">
    <source>
        <dbReference type="EnsemblPlants" id="KQL28162"/>
    </source>
</evidence>
<dbReference type="EnsemblPlants" id="KQL28162">
    <property type="protein sequence ID" value="KQL28162"/>
    <property type="gene ID" value="SETIT_019663mg"/>
</dbReference>
<dbReference type="HOGENOM" id="CLU_1087301_0_0_1"/>
<name>K3YZF5_SETIT</name>
<dbReference type="AlphaFoldDB" id="K3YZF5"/>
<dbReference type="InterPro" id="IPR050796">
    <property type="entry name" value="SCF_F-box_component"/>
</dbReference>
<organism evidence="1 2">
    <name type="scientific">Setaria italica</name>
    <name type="common">Foxtail millet</name>
    <name type="synonym">Panicum italicum</name>
    <dbReference type="NCBI Taxonomy" id="4555"/>
    <lineage>
        <taxon>Eukaryota</taxon>
        <taxon>Viridiplantae</taxon>
        <taxon>Streptophyta</taxon>
        <taxon>Embryophyta</taxon>
        <taxon>Tracheophyta</taxon>
        <taxon>Spermatophyta</taxon>
        <taxon>Magnoliopsida</taxon>
        <taxon>Liliopsida</taxon>
        <taxon>Poales</taxon>
        <taxon>Poaceae</taxon>
        <taxon>PACMAD clade</taxon>
        <taxon>Panicoideae</taxon>
        <taxon>Panicodae</taxon>
        <taxon>Paniceae</taxon>
        <taxon>Cenchrinae</taxon>
        <taxon>Setaria</taxon>
    </lineage>
</organism>
<keyword evidence="2" id="KW-1185">Reference proteome</keyword>